<proteinExistence type="predicted"/>
<accession>A0A1D8GEI1</accession>
<evidence type="ECO:0000259" key="9">
    <source>
        <dbReference type="PROSITE" id="PS50110"/>
    </source>
</evidence>
<dbReference type="Pfam" id="PF00196">
    <property type="entry name" value="GerE"/>
    <property type="match status" value="1"/>
</dbReference>
<dbReference type="Pfam" id="PF00072">
    <property type="entry name" value="Response_reg"/>
    <property type="match status" value="1"/>
</dbReference>
<evidence type="ECO:0000256" key="5">
    <source>
        <dbReference type="ARBA" id="ARBA00023163"/>
    </source>
</evidence>
<evidence type="ECO:0000256" key="7">
    <source>
        <dbReference type="PROSITE-ProRule" id="PRU00169"/>
    </source>
</evidence>
<dbReference type="RefSeq" id="WP_069974873.1">
    <property type="nucleotide sequence ID" value="NZ_CP017269.1"/>
</dbReference>
<dbReference type="CDD" id="cd06170">
    <property type="entry name" value="LuxR_C_like"/>
    <property type="match status" value="1"/>
</dbReference>
<dbReference type="InterPro" id="IPR039420">
    <property type="entry name" value="WalR-like"/>
</dbReference>
<dbReference type="PRINTS" id="PR00038">
    <property type="entry name" value="HTHLUXR"/>
</dbReference>
<evidence type="ECO:0000256" key="4">
    <source>
        <dbReference type="ARBA" id="ARBA00023125"/>
    </source>
</evidence>
<dbReference type="EMBL" id="CP017269">
    <property type="protein sequence ID" value="AOT69307.1"/>
    <property type="molecule type" value="Genomic_DNA"/>
</dbReference>
<keyword evidence="3" id="KW-0805">Transcription regulation</keyword>
<dbReference type="PROSITE" id="PS50110">
    <property type="entry name" value="RESPONSE_REGULATORY"/>
    <property type="match status" value="1"/>
</dbReference>
<evidence type="ECO:0000256" key="2">
    <source>
        <dbReference type="ARBA" id="ARBA00022553"/>
    </source>
</evidence>
<dbReference type="Proteomes" id="UP000095743">
    <property type="component" value="Chromosome"/>
</dbReference>
<keyword evidence="2 7" id="KW-0597">Phosphoprotein</keyword>
<sequence length="220" mass="24419">MLKVLIADDQKLLRESFKSIIENNSDIKVVGCVKNGQEAYDFCKGFMPDVILMDISMPVCKGTEATKRIKSKYPEIKILILTSSSDKWDIAEAIESGADGYIVKDIGMEELILSIRISAAGLGIVHRDVLNCACFNNKEESVQENRKSKTVKVEGIDIPLTEKELSIIEKIVAGKDNKEIGTMLFLAEGTVKNKITEITSKLHLKDRTQLAVFAIKNNLV</sequence>
<dbReference type="CDD" id="cd17535">
    <property type="entry name" value="REC_NarL-like"/>
    <property type="match status" value="1"/>
</dbReference>
<feature type="modified residue" description="4-aspartylphosphate" evidence="7">
    <location>
        <position position="54"/>
    </location>
</feature>
<dbReference type="PANTHER" id="PTHR43214">
    <property type="entry name" value="TWO-COMPONENT RESPONSE REGULATOR"/>
    <property type="match status" value="1"/>
</dbReference>
<protein>
    <recommendedName>
        <fullName evidence="1">Stage 0 sporulation protein A homolog</fullName>
    </recommendedName>
</protein>
<dbReference type="GO" id="GO:0003677">
    <property type="term" value="F:DNA binding"/>
    <property type="evidence" value="ECO:0007669"/>
    <property type="project" value="UniProtKB-KW"/>
</dbReference>
<evidence type="ECO:0000256" key="1">
    <source>
        <dbReference type="ARBA" id="ARBA00018672"/>
    </source>
</evidence>
<name>A0A1D8GEI1_9FIRM</name>
<organism evidence="10 11">
    <name type="scientific">Geosporobacter ferrireducens</name>
    <dbReference type="NCBI Taxonomy" id="1424294"/>
    <lineage>
        <taxon>Bacteria</taxon>
        <taxon>Bacillati</taxon>
        <taxon>Bacillota</taxon>
        <taxon>Clostridia</taxon>
        <taxon>Peptostreptococcales</taxon>
        <taxon>Thermotaleaceae</taxon>
        <taxon>Geosporobacter</taxon>
    </lineage>
</organism>
<keyword evidence="11" id="KW-1185">Reference proteome</keyword>
<dbReference type="OrthoDB" id="9779069at2"/>
<evidence type="ECO:0000313" key="10">
    <source>
        <dbReference type="EMBL" id="AOT69307.1"/>
    </source>
</evidence>
<evidence type="ECO:0000256" key="3">
    <source>
        <dbReference type="ARBA" id="ARBA00023015"/>
    </source>
</evidence>
<feature type="domain" description="HTH luxR-type" evidence="8">
    <location>
        <begin position="153"/>
        <end position="218"/>
    </location>
</feature>
<comment type="function">
    <text evidence="6">May play the central regulatory role in sporulation. It may be an element of the effector pathway responsible for the activation of sporulation genes in response to nutritional stress. Spo0A may act in concert with spo0H (a sigma factor) to control the expression of some genes that are critical to the sporulation process.</text>
</comment>
<dbReference type="AlphaFoldDB" id="A0A1D8GEI1"/>
<dbReference type="PANTHER" id="PTHR43214:SF40">
    <property type="entry name" value="TRANSCRIPTIONAL REGULATORY PROTEIN LNRK"/>
    <property type="match status" value="1"/>
</dbReference>
<dbReference type="Gene3D" id="3.40.50.2300">
    <property type="match status" value="1"/>
</dbReference>
<dbReference type="InterPro" id="IPR011006">
    <property type="entry name" value="CheY-like_superfamily"/>
</dbReference>
<reference evidence="10 11" key="1">
    <citation type="submission" date="2016-09" db="EMBL/GenBank/DDBJ databases">
        <title>Genomic analysis reveals versatility of anaerobic energy metabolism of Geosporobacter ferrireducens IRF9 of phylum Firmicutes.</title>
        <authorList>
            <person name="Kim S.-J."/>
        </authorList>
    </citation>
    <scope>NUCLEOTIDE SEQUENCE [LARGE SCALE GENOMIC DNA]</scope>
    <source>
        <strain evidence="10 11">IRF9</strain>
    </source>
</reference>
<dbReference type="KEGG" id="gfe:Gferi_06820"/>
<gene>
    <name evidence="10" type="ORF">Gferi_06820</name>
</gene>
<dbReference type="InterPro" id="IPR000792">
    <property type="entry name" value="Tscrpt_reg_LuxR_C"/>
</dbReference>
<dbReference type="STRING" id="1424294.Gferi_06820"/>
<dbReference type="SUPFAM" id="SSF52172">
    <property type="entry name" value="CheY-like"/>
    <property type="match status" value="1"/>
</dbReference>
<keyword evidence="5" id="KW-0804">Transcription</keyword>
<dbReference type="SMART" id="SM00448">
    <property type="entry name" value="REC"/>
    <property type="match status" value="1"/>
</dbReference>
<dbReference type="SUPFAM" id="SSF46894">
    <property type="entry name" value="C-terminal effector domain of the bipartite response regulators"/>
    <property type="match status" value="1"/>
</dbReference>
<evidence type="ECO:0000259" key="8">
    <source>
        <dbReference type="PROSITE" id="PS50043"/>
    </source>
</evidence>
<feature type="domain" description="Response regulatory" evidence="9">
    <location>
        <begin position="3"/>
        <end position="119"/>
    </location>
</feature>
<dbReference type="SMART" id="SM00421">
    <property type="entry name" value="HTH_LUXR"/>
    <property type="match status" value="1"/>
</dbReference>
<evidence type="ECO:0000256" key="6">
    <source>
        <dbReference type="ARBA" id="ARBA00024867"/>
    </source>
</evidence>
<dbReference type="GO" id="GO:0006355">
    <property type="term" value="P:regulation of DNA-templated transcription"/>
    <property type="evidence" value="ECO:0007669"/>
    <property type="project" value="InterPro"/>
</dbReference>
<dbReference type="GO" id="GO:0000160">
    <property type="term" value="P:phosphorelay signal transduction system"/>
    <property type="evidence" value="ECO:0007669"/>
    <property type="project" value="InterPro"/>
</dbReference>
<evidence type="ECO:0000313" key="11">
    <source>
        <dbReference type="Proteomes" id="UP000095743"/>
    </source>
</evidence>
<keyword evidence="4 10" id="KW-0238">DNA-binding</keyword>
<dbReference type="InterPro" id="IPR058245">
    <property type="entry name" value="NreC/VraR/RcsB-like_REC"/>
</dbReference>
<dbReference type="InterPro" id="IPR001789">
    <property type="entry name" value="Sig_transdc_resp-reg_receiver"/>
</dbReference>
<dbReference type="PROSITE" id="PS50043">
    <property type="entry name" value="HTH_LUXR_2"/>
    <property type="match status" value="1"/>
</dbReference>
<dbReference type="InterPro" id="IPR016032">
    <property type="entry name" value="Sig_transdc_resp-reg_C-effctor"/>
</dbReference>